<gene>
    <name evidence="2" type="ORF">NONO_c57480</name>
</gene>
<dbReference type="InterPro" id="IPR038332">
    <property type="entry name" value="PPE_sf"/>
</dbReference>
<dbReference type="eggNOG" id="COG3266">
    <property type="taxonomic scope" value="Bacteria"/>
</dbReference>
<reference evidence="2 3" key="1">
    <citation type="journal article" date="2014" name="Appl. Environ. Microbiol.">
        <title>Insights into the Microbial Degradation of Rubber and Gutta-Percha by Analysis of the Complete Genome of Nocardia nova SH22a.</title>
        <authorList>
            <person name="Luo Q."/>
            <person name="Hiessl S."/>
            <person name="Poehlein A."/>
            <person name="Daniel R."/>
            <person name="Steinbuchel A."/>
        </authorList>
    </citation>
    <scope>NUCLEOTIDE SEQUENCE [LARGE SCALE GENOMIC DNA]</scope>
    <source>
        <strain evidence="2">SH22a</strain>
    </source>
</reference>
<dbReference type="STRING" id="1415166.NONO_c57480"/>
<evidence type="ECO:0000256" key="1">
    <source>
        <dbReference type="SAM" id="MobiDB-lite"/>
    </source>
</evidence>
<dbReference type="Proteomes" id="UP000019150">
    <property type="component" value="Chromosome"/>
</dbReference>
<protein>
    <recommendedName>
        <fullName evidence="4">PPE family protein</fullName>
    </recommendedName>
</protein>
<keyword evidence="3" id="KW-1185">Reference proteome</keyword>
<evidence type="ECO:0000313" key="2">
    <source>
        <dbReference type="EMBL" id="AHH20526.1"/>
    </source>
</evidence>
<dbReference type="AlphaFoldDB" id="W5TTK4"/>
<dbReference type="PATRIC" id="fig|1415166.3.peg.5921"/>
<evidence type="ECO:0000313" key="3">
    <source>
        <dbReference type="Proteomes" id="UP000019150"/>
    </source>
</evidence>
<feature type="compositionally biased region" description="Basic and acidic residues" evidence="1">
    <location>
        <begin position="434"/>
        <end position="453"/>
    </location>
</feature>
<dbReference type="RefSeq" id="WP_025351884.1">
    <property type="nucleotide sequence ID" value="NZ_CP006850.1"/>
</dbReference>
<evidence type="ECO:0008006" key="4">
    <source>
        <dbReference type="Google" id="ProtNLM"/>
    </source>
</evidence>
<dbReference type="OrthoDB" id="4547926at2"/>
<feature type="region of interest" description="Disordered" evidence="1">
    <location>
        <begin position="222"/>
        <end position="453"/>
    </location>
</feature>
<accession>W5TTK4</accession>
<organism evidence="2 3">
    <name type="scientific">Nocardia nova SH22a</name>
    <dbReference type="NCBI Taxonomy" id="1415166"/>
    <lineage>
        <taxon>Bacteria</taxon>
        <taxon>Bacillati</taxon>
        <taxon>Actinomycetota</taxon>
        <taxon>Actinomycetes</taxon>
        <taxon>Mycobacteriales</taxon>
        <taxon>Nocardiaceae</taxon>
        <taxon>Nocardia</taxon>
    </lineage>
</organism>
<sequence length="453" mass="46578">MGPKPDSTPPIIGILAGAARGDISLDPELAKKAEAAEFFQGSADDADRAAGNTGHDPDYITADVLENFRSMPHSDILAGIESMTPGILHQHAQAWKEMADATMFNGMGLNAKVHKSIAAGWDGRSADAVTTATTHFTNAISEMHNVGQSVMARIETAAYGADVVKAQVPPLPPPKPVPAVPGAESPRDAIDAVTTCSVEEQTARWAMVNHYVPSYQNAGQQVPMFLPPDIPDDDGVEPPSTVPGRDSGDNADKAAGHKSPDSGNGTGPGDQQPGIYQWANSPSPRQVSTIPTSSSGDSSPVPATTTPAGLDTAVTTPAGISGPEPGISSVGSPTVPDLSAPGSTGIPPAHGESGRSIPGIPVAGVPLGTPAKPSRPEHAAAGMSGMPGMGAPGPKGKSDDKERKGNPDLLAHERNKIDLIGEPQLATPPIFGADARKADTRKPPPEKHRESDW</sequence>
<dbReference type="Gene3D" id="1.20.1260.20">
    <property type="entry name" value="PPE superfamily"/>
    <property type="match status" value="1"/>
</dbReference>
<dbReference type="HOGENOM" id="CLU_725284_0_0_11"/>
<feature type="compositionally biased region" description="Basic and acidic residues" evidence="1">
    <location>
        <begin position="246"/>
        <end position="260"/>
    </location>
</feature>
<feature type="compositionally biased region" description="Low complexity" evidence="1">
    <location>
        <begin position="288"/>
        <end position="304"/>
    </location>
</feature>
<feature type="compositionally biased region" description="Polar residues" evidence="1">
    <location>
        <begin position="278"/>
        <end position="287"/>
    </location>
</feature>
<name>W5TTK4_9NOCA</name>
<feature type="compositionally biased region" description="Basic and acidic residues" evidence="1">
    <location>
        <begin position="396"/>
        <end position="419"/>
    </location>
</feature>
<dbReference type="EMBL" id="CP006850">
    <property type="protein sequence ID" value="AHH20526.1"/>
    <property type="molecule type" value="Genomic_DNA"/>
</dbReference>
<dbReference type="KEGG" id="nno:NONO_c57480"/>
<proteinExistence type="predicted"/>